<dbReference type="InterPro" id="IPR001478">
    <property type="entry name" value="PDZ"/>
</dbReference>
<dbReference type="Pfam" id="PF17820">
    <property type="entry name" value="PDZ_6"/>
    <property type="match status" value="1"/>
</dbReference>
<reference evidence="2" key="1">
    <citation type="journal article" date="2014" name="Front. Microbiol.">
        <title>High frequency of phylogenetically diverse reductive dehalogenase-homologous genes in deep subseafloor sedimentary metagenomes.</title>
        <authorList>
            <person name="Kawai M."/>
            <person name="Futagami T."/>
            <person name="Toyoda A."/>
            <person name="Takaki Y."/>
            <person name="Nishi S."/>
            <person name="Hori S."/>
            <person name="Arai W."/>
            <person name="Tsubouchi T."/>
            <person name="Morono Y."/>
            <person name="Uchiyama I."/>
            <person name="Ito T."/>
            <person name="Fujiyama A."/>
            <person name="Inagaki F."/>
            <person name="Takami H."/>
        </authorList>
    </citation>
    <scope>NUCLEOTIDE SEQUENCE</scope>
    <source>
        <strain evidence="2">Expedition CK06-06</strain>
    </source>
</reference>
<sequence>LTPEIAESLSLKGEKGVVVSGVTSGSPASEAGLQRGDLIQEIENEPVENVDDYKRIMRESASKKQILMVIRHRGHTRYVVLKKEKR</sequence>
<gene>
    <name evidence="2" type="ORF">S12H4_19165</name>
</gene>
<name>X1RM64_9ZZZZ</name>
<dbReference type="SUPFAM" id="SSF50156">
    <property type="entry name" value="PDZ domain-like"/>
    <property type="match status" value="1"/>
</dbReference>
<dbReference type="Gene3D" id="2.30.42.10">
    <property type="match status" value="1"/>
</dbReference>
<protein>
    <recommendedName>
        <fullName evidence="1">PDZ domain-containing protein</fullName>
    </recommendedName>
</protein>
<evidence type="ECO:0000259" key="1">
    <source>
        <dbReference type="PROSITE" id="PS50106"/>
    </source>
</evidence>
<dbReference type="InterPro" id="IPR041489">
    <property type="entry name" value="PDZ_6"/>
</dbReference>
<organism evidence="2">
    <name type="scientific">marine sediment metagenome</name>
    <dbReference type="NCBI Taxonomy" id="412755"/>
    <lineage>
        <taxon>unclassified sequences</taxon>
        <taxon>metagenomes</taxon>
        <taxon>ecological metagenomes</taxon>
    </lineage>
</organism>
<dbReference type="PROSITE" id="PS50106">
    <property type="entry name" value="PDZ"/>
    <property type="match status" value="1"/>
</dbReference>
<feature type="non-terminal residue" evidence="2">
    <location>
        <position position="1"/>
    </location>
</feature>
<comment type="caution">
    <text evidence="2">The sequence shown here is derived from an EMBL/GenBank/DDBJ whole genome shotgun (WGS) entry which is preliminary data.</text>
</comment>
<dbReference type="EMBL" id="BARW01009549">
    <property type="protein sequence ID" value="GAI81852.1"/>
    <property type="molecule type" value="Genomic_DNA"/>
</dbReference>
<dbReference type="InterPro" id="IPR036034">
    <property type="entry name" value="PDZ_sf"/>
</dbReference>
<feature type="domain" description="PDZ" evidence="1">
    <location>
        <begin position="9"/>
        <end position="85"/>
    </location>
</feature>
<dbReference type="AlphaFoldDB" id="X1RM64"/>
<proteinExistence type="predicted"/>
<dbReference type="SMART" id="SM00228">
    <property type="entry name" value="PDZ"/>
    <property type="match status" value="1"/>
</dbReference>
<evidence type="ECO:0000313" key="2">
    <source>
        <dbReference type="EMBL" id="GAI81852.1"/>
    </source>
</evidence>
<accession>X1RM64</accession>